<sequence>MITEIGFDADDTLWHCENHFFETQARLEAILEHHAPREEVEAKLHDTELANVRLFGYGIKGFTLSMIETAVQISRGKITGDEVHEILMMGKAMLDAPVELMPNVRTVLASLQDKYRLSLITKGDVLDQTNKIDKSGLGDFFDRIEVVQQKEVDNYRDVLTRHGIDAEHFLMIGNSIPSDVLPVLELGGWGVHVPYRHTAVFERHVDDPPHERFRRLESLSELPALLTKIEQEGAADR</sequence>
<organism evidence="2 3">
    <name type="scientific">Hwanghaeella grinnelliae</name>
    <dbReference type="NCBI Taxonomy" id="2500179"/>
    <lineage>
        <taxon>Bacteria</taxon>
        <taxon>Pseudomonadati</taxon>
        <taxon>Pseudomonadota</taxon>
        <taxon>Alphaproteobacteria</taxon>
        <taxon>Rhodospirillales</taxon>
        <taxon>Rhodospirillaceae</taxon>
        <taxon>Hwanghaeella</taxon>
    </lineage>
</organism>
<dbReference type="InterPro" id="IPR023198">
    <property type="entry name" value="PGP-like_dom2"/>
</dbReference>
<dbReference type="SFLD" id="SFLDG01129">
    <property type="entry name" value="C1.5:_HAD__Beta-PGM__Phosphata"/>
    <property type="match status" value="1"/>
</dbReference>
<dbReference type="SUPFAM" id="SSF56784">
    <property type="entry name" value="HAD-like"/>
    <property type="match status" value="1"/>
</dbReference>
<dbReference type="GO" id="GO:0016787">
    <property type="term" value="F:hydrolase activity"/>
    <property type="evidence" value="ECO:0007669"/>
    <property type="project" value="UniProtKB-KW"/>
</dbReference>
<accession>A0A3S2Z5C7</accession>
<name>A0A3S2Z5C7_9PROT</name>
<dbReference type="OrthoDB" id="6101375at2"/>
<dbReference type="PANTHER" id="PTHR43316">
    <property type="entry name" value="HYDROLASE, HALOACID DELAHOGENASE-RELATED"/>
    <property type="match status" value="1"/>
</dbReference>
<dbReference type="EMBL" id="SADE01000004">
    <property type="protein sequence ID" value="RVU34208.1"/>
    <property type="molecule type" value="Genomic_DNA"/>
</dbReference>
<dbReference type="Gene3D" id="3.40.50.1000">
    <property type="entry name" value="HAD superfamily/HAD-like"/>
    <property type="match status" value="1"/>
</dbReference>
<dbReference type="PANTHER" id="PTHR43316:SF8">
    <property type="entry name" value="HAD FAMILY HYDROLASE"/>
    <property type="match status" value="1"/>
</dbReference>
<keyword evidence="3" id="KW-1185">Reference proteome</keyword>
<dbReference type="InterPro" id="IPR036412">
    <property type="entry name" value="HAD-like_sf"/>
</dbReference>
<dbReference type="Gene3D" id="1.10.150.240">
    <property type="entry name" value="Putative phosphatase, domain 2"/>
    <property type="match status" value="1"/>
</dbReference>
<protein>
    <submittedName>
        <fullName evidence="2">HAD family hydrolase</fullName>
    </submittedName>
</protein>
<dbReference type="InterPro" id="IPR023214">
    <property type="entry name" value="HAD_sf"/>
</dbReference>
<gene>
    <name evidence="2" type="ORF">EOI86_24170</name>
</gene>
<dbReference type="SFLD" id="SFLDS00003">
    <property type="entry name" value="Haloacid_Dehalogenase"/>
    <property type="match status" value="1"/>
</dbReference>
<reference evidence="3" key="1">
    <citation type="submission" date="2019-01" db="EMBL/GenBank/DDBJ databases">
        <title>Gri0909 isolated from a small marine red alga.</title>
        <authorList>
            <person name="Kim J."/>
            <person name="Jeong S.E."/>
            <person name="Jeon C.O."/>
        </authorList>
    </citation>
    <scope>NUCLEOTIDE SEQUENCE [LARGE SCALE GENOMIC DNA]</scope>
    <source>
        <strain evidence="3">Gri0909</strain>
    </source>
</reference>
<evidence type="ECO:0000256" key="1">
    <source>
        <dbReference type="ARBA" id="ARBA00022801"/>
    </source>
</evidence>
<dbReference type="AlphaFoldDB" id="A0A3S2Z5C7"/>
<keyword evidence="1 2" id="KW-0378">Hydrolase</keyword>
<proteinExistence type="predicted"/>
<dbReference type="Proteomes" id="UP000287447">
    <property type="component" value="Unassembled WGS sequence"/>
</dbReference>
<dbReference type="InterPro" id="IPR051540">
    <property type="entry name" value="S-2-haloacid_dehalogenase"/>
</dbReference>
<evidence type="ECO:0000313" key="3">
    <source>
        <dbReference type="Proteomes" id="UP000287447"/>
    </source>
</evidence>
<dbReference type="Pfam" id="PF00702">
    <property type="entry name" value="Hydrolase"/>
    <property type="match status" value="1"/>
</dbReference>
<evidence type="ECO:0000313" key="2">
    <source>
        <dbReference type="EMBL" id="RVU34208.1"/>
    </source>
</evidence>
<comment type="caution">
    <text evidence="2">The sequence shown here is derived from an EMBL/GenBank/DDBJ whole genome shotgun (WGS) entry which is preliminary data.</text>
</comment>
<dbReference type="RefSeq" id="WP_127768238.1">
    <property type="nucleotide sequence ID" value="NZ_SADE01000004.1"/>
</dbReference>